<dbReference type="KEGG" id="gtt:GUITHDRAFT_141058"/>
<dbReference type="EMBL" id="JH993015">
    <property type="protein sequence ID" value="EKX42642.1"/>
    <property type="molecule type" value="Genomic_DNA"/>
</dbReference>
<accession>L1J2U6</accession>
<dbReference type="HOGENOM" id="CLU_884113_0_0_1"/>
<gene>
    <name evidence="2" type="ORF">GUITHDRAFT_141058</name>
</gene>
<evidence type="ECO:0000313" key="2">
    <source>
        <dbReference type="EMBL" id="EKX42642.1"/>
    </source>
</evidence>
<reference evidence="3" key="3">
    <citation type="submission" date="2016-03" db="UniProtKB">
        <authorList>
            <consortium name="EnsemblProtists"/>
        </authorList>
    </citation>
    <scope>IDENTIFICATION</scope>
</reference>
<keyword evidence="4" id="KW-1185">Reference proteome</keyword>
<dbReference type="Proteomes" id="UP000011087">
    <property type="component" value="Unassembled WGS sequence"/>
</dbReference>
<evidence type="ECO:0000256" key="1">
    <source>
        <dbReference type="SAM" id="MobiDB-lite"/>
    </source>
</evidence>
<name>L1J2U6_GUITC</name>
<evidence type="ECO:0000313" key="3">
    <source>
        <dbReference type="EnsemblProtists" id="EKX42642"/>
    </source>
</evidence>
<feature type="region of interest" description="Disordered" evidence="1">
    <location>
        <begin position="288"/>
        <end position="315"/>
    </location>
</feature>
<dbReference type="RefSeq" id="XP_005829622.1">
    <property type="nucleotide sequence ID" value="XM_005829565.1"/>
</dbReference>
<dbReference type="EnsemblProtists" id="EKX42642">
    <property type="protein sequence ID" value="EKX42642"/>
    <property type="gene ID" value="GUITHDRAFT_141058"/>
</dbReference>
<dbReference type="AlphaFoldDB" id="L1J2U6"/>
<evidence type="ECO:0000313" key="4">
    <source>
        <dbReference type="Proteomes" id="UP000011087"/>
    </source>
</evidence>
<reference evidence="4" key="2">
    <citation type="submission" date="2012-11" db="EMBL/GenBank/DDBJ databases">
        <authorList>
            <person name="Kuo A."/>
            <person name="Curtis B.A."/>
            <person name="Tanifuji G."/>
            <person name="Burki F."/>
            <person name="Gruber A."/>
            <person name="Irimia M."/>
            <person name="Maruyama S."/>
            <person name="Arias M.C."/>
            <person name="Ball S.G."/>
            <person name="Gile G.H."/>
            <person name="Hirakawa Y."/>
            <person name="Hopkins J.F."/>
            <person name="Rensing S.A."/>
            <person name="Schmutz J."/>
            <person name="Symeonidi A."/>
            <person name="Elias M."/>
            <person name="Eveleigh R.J."/>
            <person name="Herman E.K."/>
            <person name="Klute M.J."/>
            <person name="Nakayama T."/>
            <person name="Obornik M."/>
            <person name="Reyes-Prieto A."/>
            <person name="Armbrust E.V."/>
            <person name="Aves S.J."/>
            <person name="Beiko R.G."/>
            <person name="Coutinho P."/>
            <person name="Dacks J.B."/>
            <person name="Durnford D.G."/>
            <person name="Fast N.M."/>
            <person name="Green B.R."/>
            <person name="Grisdale C."/>
            <person name="Hempe F."/>
            <person name="Henrissat B."/>
            <person name="Hoppner M.P."/>
            <person name="Ishida K.-I."/>
            <person name="Kim E."/>
            <person name="Koreny L."/>
            <person name="Kroth P.G."/>
            <person name="Liu Y."/>
            <person name="Malik S.-B."/>
            <person name="Maier U.G."/>
            <person name="McRose D."/>
            <person name="Mock T."/>
            <person name="Neilson J.A."/>
            <person name="Onodera N.T."/>
            <person name="Poole A.M."/>
            <person name="Pritham E.J."/>
            <person name="Richards T.A."/>
            <person name="Rocap G."/>
            <person name="Roy S.W."/>
            <person name="Sarai C."/>
            <person name="Schaack S."/>
            <person name="Shirato S."/>
            <person name="Slamovits C.H."/>
            <person name="Spencer D.F."/>
            <person name="Suzuki S."/>
            <person name="Worden A.Z."/>
            <person name="Zauner S."/>
            <person name="Barry K."/>
            <person name="Bell C."/>
            <person name="Bharti A.K."/>
            <person name="Crow J.A."/>
            <person name="Grimwood J."/>
            <person name="Kramer R."/>
            <person name="Lindquist E."/>
            <person name="Lucas S."/>
            <person name="Salamov A."/>
            <person name="McFadden G.I."/>
            <person name="Lane C.E."/>
            <person name="Keeling P.J."/>
            <person name="Gray M.W."/>
            <person name="Grigoriev I.V."/>
            <person name="Archibald J.M."/>
        </authorList>
    </citation>
    <scope>NUCLEOTIDE SEQUENCE</scope>
    <source>
        <strain evidence="4">CCMP2712</strain>
    </source>
</reference>
<dbReference type="GeneID" id="17299301"/>
<sequence>MSLDTDVDSKQVNNEIFAMMKVIHADSNKLSNTEKLDELSQRLLNNVASQLRWCFVDSTGLMWDPERRELVGSPDWTRICRLLFGEVRENGTWVLVNSRPYCMHNRICKRPSAAHSFLERYGIHANLEKATHAHITIAKIAKVDPKWLETNLSISSDLATRIRQEAGAEIARCCDCMERWSALFKDTFGNPYADPVPKYKETPQKRLWTLLWHLKHLHEAGVIKIISEDQMNCILGFNLLVVQQPEFHQEISKFVLTNSSWAARRGASNIPTRPVYELLRMIGVAPVSESRGPKEFDPTPGKAGNEQDQMYATRS</sequence>
<reference evidence="2 4" key="1">
    <citation type="journal article" date="2012" name="Nature">
        <title>Algal genomes reveal evolutionary mosaicism and the fate of nucleomorphs.</title>
        <authorList>
            <consortium name="DOE Joint Genome Institute"/>
            <person name="Curtis B.A."/>
            <person name="Tanifuji G."/>
            <person name="Burki F."/>
            <person name="Gruber A."/>
            <person name="Irimia M."/>
            <person name="Maruyama S."/>
            <person name="Arias M.C."/>
            <person name="Ball S.G."/>
            <person name="Gile G.H."/>
            <person name="Hirakawa Y."/>
            <person name="Hopkins J.F."/>
            <person name="Kuo A."/>
            <person name="Rensing S.A."/>
            <person name="Schmutz J."/>
            <person name="Symeonidi A."/>
            <person name="Elias M."/>
            <person name="Eveleigh R.J."/>
            <person name="Herman E.K."/>
            <person name="Klute M.J."/>
            <person name="Nakayama T."/>
            <person name="Obornik M."/>
            <person name="Reyes-Prieto A."/>
            <person name="Armbrust E.V."/>
            <person name="Aves S.J."/>
            <person name="Beiko R.G."/>
            <person name="Coutinho P."/>
            <person name="Dacks J.B."/>
            <person name="Durnford D.G."/>
            <person name="Fast N.M."/>
            <person name="Green B.R."/>
            <person name="Grisdale C.J."/>
            <person name="Hempel F."/>
            <person name="Henrissat B."/>
            <person name="Hoppner M.P."/>
            <person name="Ishida K."/>
            <person name="Kim E."/>
            <person name="Koreny L."/>
            <person name="Kroth P.G."/>
            <person name="Liu Y."/>
            <person name="Malik S.B."/>
            <person name="Maier U.G."/>
            <person name="McRose D."/>
            <person name="Mock T."/>
            <person name="Neilson J.A."/>
            <person name="Onodera N.T."/>
            <person name="Poole A.M."/>
            <person name="Pritham E.J."/>
            <person name="Richards T.A."/>
            <person name="Rocap G."/>
            <person name="Roy S.W."/>
            <person name="Sarai C."/>
            <person name="Schaack S."/>
            <person name="Shirato S."/>
            <person name="Slamovits C.H."/>
            <person name="Spencer D.F."/>
            <person name="Suzuki S."/>
            <person name="Worden A.Z."/>
            <person name="Zauner S."/>
            <person name="Barry K."/>
            <person name="Bell C."/>
            <person name="Bharti A.K."/>
            <person name="Crow J.A."/>
            <person name="Grimwood J."/>
            <person name="Kramer R."/>
            <person name="Lindquist E."/>
            <person name="Lucas S."/>
            <person name="Salamov A."/>
            <person name="McFadden G.I."/>
            <person name="Lane C.E."/>
            <person name="Keeling P.J."/>
            <person name="Gray M.W."/>
            <person name="Grigoriev I.V."/>
            <person name="Archibald J.M."/>
        </authorList>
    </citation>
    <scope>NUCLEOTIDE SEQUENCE</scope>
    <source>
        <strain evidence="2 4">CCMP2712</strain>
    </source>
</reference>
<organism evidence="2">
    <name type="scientific">Guillardia theta (strain CCMP2712)</name>
    <name type="common">Cryptophyte</name>
    <dbReference type="NCBI Taxonomy" id="905079"/>
    <lineage>
        <taxon>Eukaryota</taxon>
        <taxon>Cryptophyceae</taxon>
        <taxon>Pyrenomonadales</taxon>
        <taxon>Geminigeraceae</taxon>
        <taxon>Guillardia</taxon>
    </lineage>
</organism>
<protein>
    <submittedName>
        <fullName evidence="2 3">Uncharacterized protein</fullName>
    </submittedName>
</protein>
<dbReference type="PaxDb" id="55529-EKX42642"/>
<proteinExistence type="predicted"/>
<feature type="compositionally biased region" description="Polar residues" evidence="1">
    <location>
        <begin position="306"/>
        <end position="315"/>
    </location>
</feature>